<keyword evidence="1" id="KW-0479">Metal-binding</keyword>
<dbReference type="InterPro" id="IPR036594">
    <property type="entry name" value="Meth_synthase_dom"/>
</dbReference>
<dbReference type="SUPFAM" id="SSF47644">
    <property type="entry name" value="Methionine synthase domain"/>
    <property type="match status" value="1"/>
</dbReference>
<dbReference type="EMBL" id="LK996017">
    <property type="protein sequence ID" value="CDX03259.1"/>
    <property type="molecule type" value="Genomic_DNA"/>
</dbReference>
<gene>
    <name evidence="5" type="ORF">DPCES_3373</name>
</gene>
<evidence type="ECO:0000259" key="4">
    <source>
        <dbReference type="PROSITE" id="PS51337"/>
    </source>
</evidence>
<dbReference type="Gene3D" id="3.40.50.280">
    <property type="entry name" value="Cobalamin-binding domain"/>
    <property type="match status" value="1"/>
</dbReference>
<dbReference type="PROSITE" id="PS51337">
    <property type="entry name" value="B12_BINDING_NTER"/>
    <property type="match status" value="1"/>
</dbReference>
<evidence type="ECO:0000256" key="1">
    <source>
        <dbReference type="ARBA" id="ARBA00022723"/>
    </source>
</evidence>
<reference evidence="5" key="1">
    <citation type="submission" date="2014-07" db="EMBL/GenBank/DDBJ databases">
        <authorList>
            <person name="Hornung V.Bastian."/>
        </authorList>
    </citation>
    <scope>NUCLEOTIDE SEQUENCE</scope>
    <source>
        <strain evidence="5">PCE-S</strain>
    </source>
</reference>
<evidence type="ECO:0000313" key="5">
    <source>
        <dbReference type="EMBL" id="CDX03259.1"/>
    </source>
</evidence>
<dbReference type="SUPFAM" id="SSF52242">
    <property type="entry name" value="Cobalamin (vitamin B12)-binding domain"/>
    <property type="match status" value="1"/>
</dbReference>
<dbReference type="InterPro" id="IPR036724">
    <property type="entry name" value="Cobalamin-bd_sf"/>
</dbReference>
<dbReference type="GO" id="GO:0046653">
    <property type="term" value="P:tetrahydrofolate metabolic process"/>
    <property type="evidence" value="ECO:0007669"/>
    <property type="project" value="TreeGrafter"/>
</dbReference>
<dbReference type="RefSeq" id="WP_208925951.1">
    <property type="nucleotide sequence ID" value="NZ_LK996017.1"/>
</dbReference>
<dbReference type="InterPro" id="IPR003759">
    <property type="entry name" value="Cbl-bd_cap"/>
</dbReference>
<accession>A0A098B302</accession>
<dbReference type="InterPro" id="IPR006158">
    <property type="entry name" value="Cobalamin-bd"/>
</dbReference>
<dbReference type="PATRIC" id="fig|49338.4.peg.3626"/>
<evidence type="ECO:0000256" key="2">
    <source>
        <dbReference type="ARBA" id="ARBA00023285"/>
    </source>
</evidence>
<proteinExistence type="predicted"/>
<dbReference type="GO" id="GO:0008705">
    <property type="term" value="F:methionine synthase activity"/>
    <property type="evidence" value="ECO:0007669"/>
    <property type="project" value="TreeGrafter"/>
</dbReference>
<evidence type="ECO:0000259" key="3">
    <source>
        <dbReference type="PROSITE" id="PS51332"/>
    </source>
</evidence>
<protein>
    <submittedName>
        <fullName evidence="5">Methyltransferase corrinoid protein</fullName>
    </submittedName>
</protein>
<dbReference type="GO" id="GO:0005829">
    <property type="term" value="C:cytosol"/>
    <property type="evidence" value="ECO:0007669"/>
    <property type="project" value="TreeGrafter"/>
</dbReference>
<dbReference type="Gene3D" id="1.10.1240.10">
    <property type="entry name" value="Methionine synthase domain"/>
    <property type="match status" value="1"/>
</dbReference>
<name>A0A098B302_DESHA</name>
<dbReference type="Pfam" id="PF02607">
    <property type="entry name" value="B12-binding_2"/>
    <property type="match status" value="1"/>
</dbReference>
<dbReference type="SMART" id="SM01018">
    <property type="entry name" value="B12-binding_2"/>
    <property type="match status" value="1"/>
</dbReference>
<dbReference type="GO" id="GO:0031419">
    <property type="term" value="F:cobalamin binding"/>
    <property type="evidence" value="ECO:0007669"/>
    <property type="project" value="InterPro"/>
</dbReference>
<dbReference type="PROSITE" id="PS51332">
    <property type="entry name" value="B12_BINDING"/>
    <property type="match status" value="1"/>
</dbReference>
<dbReference type="Pfam" id="PF02310">
    <property type="entry name" value="B12-binding"/>
    <property type="match status" value="1"/>
</dbReference>
<dbReference type="GO" id="GO:0046872">
    <property type="term" value="F:metal ion binding"/>
    <property type="evidence" value="ECO:0007669"/>
    <property type="project" value="UniProtKB-KW"/>
</dbReference>
<feature type="domain" description="B12-binding" evidence="3">
    <location>
        <begin position="87"/>
        <end position="212"/>
    </location>
</feature>
<feature type="domain" description="B12-binding N-terminal" evidence="4">
    <location>
        <begin position="1"/>
        <end position="87"/>
    </location>
</feature>
<keyword evidence="5" id="KW-0489">Methyltransferase</keyword>
<keyword evidence="5" id="KW-0808">Transferase</keyword>
<dbReference type="GO" id="GO:0050667">
    <property type="term" value="P:homocysteine metabolic process"/>
    <property type="evidence" value="ECO:0007669"/>
    <property type="project" value="TreeGrafter"/>
</dbReference>
<sequence length="214" mass="23782">MILNQLKDSILEGEAEITYDLTHKALSMGYPAQVILEKGLIAGMNEIADKFRERNVIIPEVLMATRSMHAGLSLLEPHLISSSPNKPGKVIVGTVAGDLHDIGKTLVKTMVMSLRIKVIDLGVDVTPKKFADAVRKEKPEILMISALLTTTMGVMKSIIEEVRQQSPSVKIFVGGAPVTEEFASEIAADYYFENAFEIRDYLKENYDKLFLRKD</sequence>
<dbReference type="AlphaFoldDB" id="A0A098B302"/>
<dbReference type="GO" id="GO:0032259">
    <property type="term" value="P:methylation"/>
    <property type="evidence" value="ECO:0007669"/>
    <property type="project" value="UniProtKB-KW"/>
</dbReference>
<dbReference type="InterPro" id="IPR050554">
    <property type="entry name" value="Met_Synthase/Corrinoid"/>
</dbReference>
<dbReference type="PANTHER" id="PTHR45833:SF1">
    <property type="entry name" value="METHIONINE SYNTHASE"/>
    <property type="match status" value="1"/>
</dbReference>
<keyword evidence="2" id="KW-0170">Cobalt</keyword>
<dbReference type="CDD" id="cd02070">
    <property type="entry name" value="corrinoid_protein_B12-BD"/>
    <property type="match status" value="1"/>
</dbReference>
<organism evidence="5">
    <name type="scientific">Desulfitobacterium hafniense</name>
    <name type="common">Desulfitobacterium frappieri</name>
    <dbReference type="NCBI Taxonomy" id="49338"/>
    <lineage>
        <taxon>Bacteria</taxon>
        <taxon>Bacillati</taxon>
        <taxon>Bacillota</taxon>
        <taxon>Clostridia</taxon>
        <taxon>Eubacteriales</taxon>
        <taxon>Desulfitobacteriaceae</taxon>
        <taxon>Desulfitobacterium</taxon>
    </lineage>
</organism>
<dbReference type="PANTHER" id="PTHR45833">
    <property type="entry name" value="METHIONINE SYNTHASE"/>
    <property type="match status" value="1"/>
</dbReference>